<dbReference type="Pfam" id="PF00112">
    <property type="entry name" value="Peptidase_C1"/>
    <property type="match status" value="1"/>
</dbReference>
<dbReference type="SMART" id="SM00645">
    <property type="entry name" value="Pept_C1"/>
    <property type="match status" value="1"/>
</dbReference>
<evidence type="ECO:0000313" key="4">
    <source>
        <dbReference type="Proteomes" id="UP000077202"/>
    </source>
</evidence>
<accession>A0A176WCX4</accession>
<dbReference type="GO" id="GO:0006508">
    <property type="term" value="P:proteolysis"/>
    <property type="evidence" value="ECO:0007669"/>
    <property type="project" value="InterPro"/>
</dbReference>
<sequence>MAGSLWKSSIAATVVFMVFVFIAKSPVIESALKSNLGVSFTPLGSLGYISRTPFSILDVPARPASLTPGWPNEYRESNSKELVFSKRPHEYLDMTSLPEYFDWRNVNGTSYVTKDLNQHIPVYCGSCWAHAALSSLADRHKILRRAQWPDIHYSIQVVLNCAPNAGTCHGGNHLETFKYIHENGIPEETCQTLGTVTLAFKFFTSSCGFQVWKLKFLMSSPVLNISEQLYKAVDEECTLLNICRDCTPPVGNADYCKPVLGYTKHWVSEYGHVEGELNMMAEIYERGPIACSLNASVLHSYRGGIVIEPESTDTDHVVSVSGWGVENGVKYWIVRNSWGTYWGEKGWFRVVRGVNSLDIEKKCSWAIPKDGGFCFSAHGNKKC</sequence>
<dbReference type="EMBL" id="LVLJ01001367">
    <property type="protein sequence ID" value="OAE30105.1"/>
    <property type="molecule type" value="Genomic_DNA"/>
</dbReference>
<dbReference type="GO" id="GO:0008234">
    <property type="term" value="F:cysteine-type peptidase activity"/>
    <property type="evidence" value="ECO:0007669"/>
    <property type="project" value="InterPro"/>
</dbReference>
<dbReference type="InterPro" id="IPR013128">
    <property type="entry name" value="Peptidase_C1A"/>
</dbReference>
<dbReference type="PROSITE" id="PS00640">
    <property type="entry name" value="THIOL_PROTEASE_ASN"/>
    <property type="match status" value="1"/>
</dbReference>
<dbReference type="AlphaFoldDB" id="A0A176WCX4"/>
<name>A0A176WCX4_MARPO</name>
<comment type="similarity">
    <text evidence="1">Belongs to the peptidase C1 family.</text>
</comment>
<dbReference type="InterPro" id="IPR025661">
    <property type="entry name" value="Pept_asp_AS"/>
</dbReference>
<evidence type="ECO:0000256" key="1">
    <source>
        <dbReference type="ARBA" id="ARBA00008455"/>
    </source>
</evidence>
<organism evidence="3 4">
    <name type="scientific">Marchantia polymorpha subsp. ruderalis</name>
    <dbReference type="NCBI Taxonomy" id="1480154"/>
    <lineage>
        <taxon>Eukaryota</taxon>
        <taxon>Viridiplantae</taxon>
        <taxon>Streptophyta</taxon>
        <taxon>Embryophyta</taxon>
        <taxon>Marchantiophyta</taxon>
        <taxon>Marchantiopsida</taxon>
        <taxon>Marchantiidae</taxon>
        <taxon>Marchantiales</taxon>
        <taxon>Marchantiaceae</taxon>
        <taxon>Marchantia</taxon>
    </lineage>
</organism>
<keyword evidence="4" id="KW-1185">Reference proteome</keyword>
<gene>
    <name evidence="3" type="ORF">AXG93_1112s1220</name>
</gene>
<dbReference type="Gene3D" id="3.90.70.10">
    <property type="entry name" value="Cysteine proteinases"/>
    <property type="match status" value="1"/>
</dbReference>
<feature type="domain" description="Peptidase C1A papain C-terminal" evidence="2">
    <location>
        <begin position="97"/>
        <end position="367"/>
    </location>
</feature>
<proteinExistence type="inferred from homology"/>
<dbReference type="PANTHER" id="PTHR12411">
    <property type="entry name" value="CYSTEINE PROTEASE FAMILY C1-RELATED"/>
    <property type="match status" value="1"/>
</dbReference>
<protein>
    <recommendedName>
        <fullName evidence="2">Peptidase C1A papain C-terminal domain-containing protein</fullName>
    </recommendedName>
</protein>
<dbReference type="InterPro" id="IPR038765">
    <property type="entry name" value="Papain-like_cys_pep_sf"/>
</dbReference>
<comment type="caution">
    <text evidence="3">The sequence shown here is derived from an EMBL/GenBank/DDBJ whole genome shotgun (WGS) entry which is preliminary data.</text>
</comment>
<dbReference type="InterPro" id="IPR000668">
    <property type="entry name" value="Peptidase_C1A_C"/>
</dbReference>
<dbReference type="Proteomes" id="UP000077202">
    <property type="component" value="Unassembled WGS sequence"/>
</dbReference>
<reference evidence="3" key="1">
    <citation type="submission" date="2016-03" db="EMBL/GenBank/DDBJ databases">
        <title>Mechanisms controlling the formation of the plant cell surface in tip-growing cells are functionally conserved among land plants.</title>
        <authorList>
            <person name="Honkanen S."/>
            <person name="Jones V.A."/>
            <person name="Morieri G."/>
            <person name="Champion C."/>
            <person name="Hetherington A.J."/>
            <person name="Kelly S."/>
            <person name="Saint-Marcoux D."/>
            <person name="Proust H."/>
            <person name="Prescott H."/>
            <person name="Dolan L."/>
        </authorList>
    </citation>
    <scope>NUCLEOTIDE SEQUENCE [LARGE SCALE GENOMIC DNA]</scope>
    <source>
        <tissue evidence="3">Whole gametophyte</tissue>
    </source>
</reference>
<evidence type="ECO:0000313" key="3">
    <source>
        <dbReference type="EMBL" id="OAE30105.1"/>
    </source>
</evidence>
<dbReference type="SUPFAM" id="SSF54001">
    <property type="entry name" value="Cysteine proteinases"/>
    <property type="match status" value="1"/>
</dbReference>
<evidence type="ECO:0000259" key="2">
    <source>
        <dbReference type="SMART" id="SM00645"/>
    </source>
</evidence>